<dbReference type="GO" id="GO:0071949">
    <property type="term" value="F:FAD binding"/>
    <property type="evidence" value="ECO:0007669"/>
    <property type="project" value="InterPro"/>
</dbReference>
<dbReference type="GO" id="GO:0006383">
    <property type="term" value="P:transcription by RNA polymerase III"/>
    <property type="evidence" value="ECO:0007669"/>
    <property type="project" value="InterPro"/>
</dbReference>
<evidence type="ECO:0000256" key="1">
    <source>
        <dbReference type="PROSITE-ProRule" id="PRU00339"/>
    </source>
</evidence>
<dbReference type="InterPro" id="IPR002938">
    <property type="entry name" value="FAD-bd"/>
</dbReference>
<dbReference type="GO" id="GO:0000127">
    <property type="term" value="C:transcription factor TFIIIC complex"/>
    <property type="evidence" value="ECO:0007669"/>
    <property type="project" value="TreeGrafter"/>
</dbReference>
<feature type="region of interest" description="Disordered" evidence="2">
    <location>
        <begin position="1"/>
        <end position="49"/>
    </location>
</feature>
<reference evidence="4 5" key="1">
    <citation type="submission" date="2024-05" db="EMBL/GenBank/DDBJ databases">
        <title>Haplotype-resolved chromosome-level genome assembly of Huyou (Citrus changshanensis).</title>
        <authorList>
            <person name="Miao C."/>
            <person name="Chen W."/>
            <person name="Wu Y."/>
            <person name="Wang L."/>
            <person name="Zhao S."/>
            <person name="Grierson D."/>
            <person name="Xu C."/>
            <person name="Chen K."/>
        </authorList>
    </citation>
    <scope>NUCLEOTIDE SEQUENCE [LARGE SCALE GENOMIC DNA]</scope>
    <source>
        <strain evidence="4">01-14</strain>
        <tissue evidence="4">Leaf</tissue>
    </source>
</reference>
<dbReference type="InterPro" id="IPR039340">
    <property type="entry name" value="Tfc4/TFIIIC-102/Sfc4"/>
</dbReference>
<dbReference type="SUPFAM" id="SSF48452">
    <property type="entry name" value="TPR-like"/>
    <property type="match status" value="2"/>
</dbReference>
<comment type="caution">
    <text evidence="4">The sequence shown here is derived from an EMBL/GenBank/DDBJ whole genome shotgun (WGS) entry which is preliminary data.</text>
</comment>
<evidence type="ECO:0000256" key="2">
    <source>
        <dbReference type="SAM" id="MobiDB-lite"/>
    </source>
</evidence>
<protein>
    <recommendedName>
        <fullName evidence="3">FAD-binding domain-containing protein</fullName>
    </recommendedName>
</protein>
<name>A0AAP0QR31_9ROSI</name>
<feature type="repeat" description="TPR" evidence="1">
    <location>
        <begin position="247"/>
        <end position="280"/>
    </location>
</feature>
<feature type="repeat" description="TPR" evidence="1">
    <location>
        <begin position="179"/>
        <end position="212"/>
    </location>
</feature>
<dbReference type="Pfam" id="PF01494">
    <property type="entry name" value="FAD_binding_3"/>
    <property type="match status" value="1"/>
</dbReference>
<feature type="compositionally biased region" description="Acidic residues" evidence="2">
    <location>
        <begin position="1"/>
        <end position="35"/>
    </location>
</feature>
<dbReference type="InterPro" id="IPR019734">
    <property type="entry name" value="TPR_rpt"/>
</dbReference>
<dbReference type="PROSITE" id="PS50005">
    <property type="entry name" value="TPR"/>
    <property type="match status" value="2"/>
</dbReference>
<evidence type="ECO:0000313" key="5">
    <source>
        <dbReference type="Proteomes" id="UP001428341"/>
    </source>
</evidence>
<dbReference type="AlphaFoldDB" id="A0AAP0QR31"/>
<dbReference type="SMART" id="SM00028">
    <property type="entry name" value="TPR"/>
    <property type="match status" value="6"/>
</dbReference>
<dbReference type="PRINTS" id="PR00420">
    <property type="entry name" value="RNGMNOXGNASE"/>
</dbReference>
<accession>A0AAP0QR31</accession>
<dbReference type="Pfam" id="PF14559">
    <property type="entry name" value="TPR_19"/>
    <property type="match status" value="1"/>
</dbReference>
<dbReference type="EMBL" id="JBCGBO010000005">
    <property type="protein sequence ID" value="KAK9200227.1"/>
    <property type="molecule type" value="Genomic_DNA"/>
</dbReference>
<organism evidence="4 5">
    <name type="scientific">Citrus x changshan-huyou</name>
    <dbReference type="NCBI Taxonomy" id="2935761"/>
    <lineage>
        <taxon>Eukaryota</taxon>
        <taxon>Viridiplantae</taxon>
        <taxon>Streptophyta</taxon>
        <taxon>Embryophyta</taxon>
        <taxon>Tracheophyta</taxon>
        <taxon>Spermatophyta</taxon>
        <taxon>Magnoliopsida</taxon>
        <taxon>eudicotyledons</taxon>
        <taxon>Gunneridae</taxon>
        <taxon>Pentapetalae</taxon>
        <taxon>rosids</taxon>
        <taxon>malvids</taxon>
        <taxon>Sapindales</taxon>
        <taxon>Rutaceae</taxon>
        <taxon>Aurantioideae</taxon>
        <taxon>Citrus</taxon>
    </lineage>
</organism>
<dbReference type="Pfam" id="PF13176">
    <property type="entry name" value="TPR_7"/>
    <property type="match status" value="1"/>
</dbReference>
<dbReference type="Gene3D" id="3.50.50.60">
    <property type="entry name" value="FAD/NAD(P)-binding domain"/>
    <property type="match status" value="1"/>
</dbReference>
<evidence type="ECO:0000313" key="4">
    <source>
        <dbReference type="EMBL" id="KAK9200227.1"/>
    </source>
</evidence>
<dbReference type="PANTHER" id="PTHR23082">
    <property type="entry name" value="TRANSCRIPTION INITIATION FACTOR IIIC TFIIIC , POLYPEPTIDE 3-RELATED"/>
    <property type="match status" value="1"/>
</dbReference>
<keyword evidence="1" id="KW-0802">TPR repeat</keyword>
<evidence type="ECO:0000259" key="3">
    <source>
        <dbReference type="Pfam" id="PF01494"/>
    </source>
</evidence>
<dbReference type="SUPFAM" id="SSF51905">
    <property type="entry name" value="FAD/NAD(P)-binding domain"/>
    <property type="match status" value="1"/>
</dbReference>
<proteinExistence type="predicted"/>
<dbReference type="InterPro" id="IPR036188">
    <property type="entry name" value="FAD/NAD-bd_sf"/>
</dbReference>
<sequence length="1125" mass="127359">MEEEMNDYEEGVELENDEVENDNEIEVEDEEEEEAGAGGRVDGDGEEEEEYVFRFKSGVNPLEWTENETSGLEAYQQFERLEYEALADRKRKAIAATNTEEDVAGTSVDAIMELINYGGYRKKTRKLNKKRGRRKGSKNKLSPGVTKMLGEASLQYAYGNFEQAISLLKEVVRLSPNLPETYNTLGLAHSALGNHKSAFDFYVIAAHLSPKDSALWKQLLTFAVQKGDTAQAMYYIRQAIRAEPKDISLRIHLASFYVEIGDYEKAAESYEQIQKLFPDNVDATKTGAQLFLKCGQTARSIGILEEYLKVHPSDADLSVIDLLVAILMENNAYEKTLQHIEHAQIVRFSGKELPLKLKVKAGICYLRLGNMEKAEILFADLQWKNAIDHADLITEVADTLMSLGHSNSALKYYHFLETNAGTDNGYLYLKLAECYLSLKERAHAIMFFYKVKIIQQTLGFGCSLISLDRFEDNIDARLTLASLLLEEAKEEEAITLLSPPKDLDSLDMNSDKSNPWWLNEKIIMKLCHIYRAKGMPEDFVDAIFPLVCESLCVEALRQKVKVKRRLTKGILQQRTKIYNNLPTDSILCGIRPAAPKSELLVAARARKKIQKKEALKEEKKALAKAAGVEWHSDDTDDESQLCKALASLQRYEEASEIINLSMRLAYNILPLEKKEELRSLGAKMAYDSTDPNHGFDCAKYILQLHPYSLSAWNCYYKVLSRMGKINSKHSKHSKFIRYLRAKYKDCVPPIIISGHQFTMASHHQDAARCYLEAYKLLPENPLINLCVGSALINLALGFRLQNKHQCLAQGFAFLYNNLRLCEHSQEALYNIARACHHVGLVSLAASYYEKVLAIKEKDYPIPKHNDKRPDLMESGESGYCDLRREAAYNLHLIYKNSGAILIGCDGASSVVADFLKLKPKKAFASCAVRAFTDYPDGHGLPQEIVRMRNDHILCGTIPINDKPVSWFAVHRWDPKDCSIALKDPELIRSLTWETIKNFPAEKLEMVKSCDLYSLSFTHFRYRAPWDILFGRFRKGTVTVAGDSMHVMAPFIGQGGSAGIEDAVVLTRCLARNNMQQYEKIGEALDEYVKERRMRLVGLATQAYLIGSLQETSSMLMKHWPYGCSL</sequence>
<dbReference type="Gene3D" id="1.25.40.10">
    <property type="entry name" value="Tetratricopeptide repeat domain"/>
    <property type="match status" value="3"/>
</dbReference>
<dbReference type="InterPro" id="IPR011990">
    <property type="entry name" value="TPR-like_helical_dom_sf"/>
</dbReference>
<gene>
    <name evidence="4" type="ORF">WN944_015424</name>
</gene>
<keyword evidence="5" id="KW-1185">Reference proteome</keyword>
<dbReference type="Proteomes" id="UP001428341">
    <property type="component" value="Unassembled WGS sequence"/>
</dbReference>
<dbReference type="PANTHER" id="PTHR23082:SF0">
    <property type="entry name" value="GENERAL TRANSCRIPTION FACTOR 3C POLYPEPTIDE 3"/>
    <property type="match status" value="1"/>
</dbReference>
<feature type="domain" description="FAD-binding" evidence="3">
    <location>
        <begin position="901"/>
        <end position="1094"/>
    </location>
</feature>